<organism evidence="2 3">
    <name type="scientific">Quillaja saponaria</name>
    <name type="common">Soap bark tree</name>
    <dbReference type="NCBI Taxonomy" id="32244"/>
    <lineage>
        <taxon>Eukaryota</taxon>
        <taxon>Viridiplantae</taxon>
        <taxon>Streptophyta</taxon>
        <taxon>Embryophyta</taxon>
        <taxon>Tracheophyta</taxon>
        <taxon>Spermatophyta</taxon>
        <taxon>Magnoliopsida</taxon>
        <taxon>eudicotyledons</taxon>
        <taxon>Gunneridae</taxon>
        <taxon>Pentapetalae</taxon>
        <taxon>rosids</taxon>
        <taxon>fabids</taxon>
        <taxon>Fabales</taxon>
        <taxon>Quillajaceae</taxon>
        <taxon>Quillaja</taxon>
    </lineage>
</organism>
<comment type="caution">
    <text evidence="2">The sequence shown here is derived from an EMBL/GenBank/DDBJ whole genome shotgun (WGS) entry which is preliminary data.</text>
</comment>
<dbReference type="AlphaFoldDB" id="A0AAD7KY94"/>
<evidence type="ECO:0000313" key="2">
    <source>
        <dbReference type="EMBL" id="KAJ7947170.1"/>
    </source>
</evidence>
<keyword evidence="1" id="KW-0472">Membrane</keyword>
<sequence length="153" mass="17550">MSLSFFLLFYIISNPLLIFVSSPIHTNFQATFLLLYIHYLLCFCSNLFLTMSISEIPASTASSPDTETSFQRVQLVSKSVSDKLLQKFSDKYEYDFDYEQSGLWSPPVHRAVFLSSHGKIFTEQEMLEKLRNLTVSCSNDKKHKVCFNALCCS</sequence>
<dbReference type="PANTHER" id="PTHR34287">
    <property type="entry name" value="OS06G0551500 PROTEIN-RELATED"/>
    <property type="match status" value="1"/>
</dbReference>
<evidence type="ECO:0000313" key="3">
    <source>
        <dbReference type="Proteomes" id="UP001163823"/>
    </source>
</evidence>
<name>A0AAD7KY94_QUISA</name>
<feature type="transmembrane region" description="Helical" evidence="1">
    <location>
        <begin position="7"/>
        <end position="24"/>
    </location>
</feature>
<gene>
    <name evidence="2" type="ORF">O6P43_032013</name>
</gene>
<dbReference type="PANTHER" id="PTHR34287:SF2">
    <property type="match status" value="1"/>
</dbReference>
<reference evidence="2" key="1">
    <citation type="journal article" date="2023" name="Science">
        <title>Elucidation of the pathway for biosynthesis of saponin adjuvants from the soapbark tree.</title>
        <authorList>
            <person name="Reed J."/>
            <person name="Orme A."/>
            <person name="El-Demerdash A."/>
            <person name="Owen C."/>
            <person name="Martin L.B.B."/>
            <person name="Misra R.C."/>
            <person name="Kikuchi S."/>
            <person name="Rejzek M."/>
            <person name="Martin A.C."/>
            <person name="Harkess A."/>
            <person name="Leebens-Mack J."/>
            <person name="Louveau T."/>
            <person name="Stephenson M.J."/>
            <person name="Osbourn A."/>
        </authorList>
    </citation>
    <scope>NUCLEOTIDE SEQUENCE</scope>
    <source>
        <strain evidence="2">S10</strain>
    </source>
</reference>
<keyword evidence="1" id="KW-1133">Transmembrane helix</keyword>
<accession>A0AAD7KY94</accession>
<keyword evidence="3" id="KW-1185">Reference proteome</keyword>
<dbReference type="EMBL" id="JARAOO010000013">
    <property type="protein sequence ID" value="KAJ7947170.1"/>
    <property type="molecule type" value="Genomic_DNA"/>
</dbReference>
<proteinExistence type="predicted"/>
<dbReference type="KEGG" id="qsa:O6P43_032013"/>
<evidence type="ECO:0000256" key="1">
    <source>
        <dbReference type="SAM" id="Phobius"/>
    </source>
</evidence>
<dbReference type="Proteomes" id="UP001163823">
    <property type="component" value="Chromosome 13"/>
</dbReference>
<protein>
    <submittedName>
        <fullName evidence="2">Uncharacterized protein</fullName>
    </submittedName>
</protein>
<feature type="transmembrane region" description="Helical" evidence="1">
    <location>
        <begin position="30"/>
        <end position="49"/>
    </location>
</feature>
<keyword evidence="1" id="KW-0812">Transmembrane</keyword>